<keyword evidence="3" id="KW-1185">Reference proteome</keyword>
<dbReference type="AlphaFoldDB" id="X2AYL1"/>
<evidence type="ECO:0000313" key="2">
    <source>
        <dbReference type="EnsemblMetazoa" id="CapteP226827"/>
    </source>
</evidence>
<reference evidence="3" key="2">
    <citation type="journal article" date="2013" name="Nature">
        <title>Insights into bilaterian evolution from three spiralian genomes.</title>
        <authorList>
            <person name="Simakov O."/>
            <person name="Marletaz F."/>
            <person name="Cho S.J."/>
            <person name="Edsinger-Gonzales E."/>
            <person name="Havlak P."/>
            <person name="Hellsten U."/>
            <person name="Kuo D.H."/>
            <person name="Larsson T."/>
            <person name="Lv J."/>
            <person name="Arendt D."/>
            <person name="Savage R."/>
            <person name="Osoegawa K."/>
            <person name="de Jong P."/>
            <person name="Grimwood J."/>
            <person name="Chapman J.A."/>
            <person name="Shapiro H."/>
            <person name="Aerts A."/>
            <person name="Otillar R.P."/>
            <person name="Terry A.Y."/>
            <person name="Boore J.L."/>
            <person name="Grigoriev I.V."/>
            <person name="Lindberg D.R."/>
            <person name="Seaver E.C."/>
            <person name="Weisblat D.A."/>
            <person name="Putnam N.H."/>
            <person name="Rokhsar D.S."/>
        </authorList>
    </citation>
    <scope>NUCLEOTIDE SEQUENCE</scope>
    <source>
        <strain evidence="3">I ESC-2004</strain>
    </source>
</reference>
<feature type="compositionally biased region" description="Basic and acidic residues" evidence="1">
    <location>
        <begin position="194"/>
        <end position="217"/>
    </location>
</feature>
<feature type="compositionally biased region" description="Polar residues" evidence="1">
    <location>
        <begin position="279"/>
        <end position="288"/>
    </location>
</feature>
<dbReference type="Proteomes" id="UP000014760">
    <property type="component" value="Unassembled WGS sequence"/>
</dbReference>
<name>X2AYL1_CAPTE</name>
<proteinExistence type="predicted"/>
<dbReference type="EMBL" id="AMQN01004106">
    <property type="status" value="NOT_ANNOTATED_CDS"/>
    <property type="molecule type" value="Genomic_DNA"/>
</dbReference>
<dbReference type="HOGENOM" id="CLU_919020_0_0_1"/>
<protein>
    <submittedName>
        <fullName evidence="2">Uncharacterized protein</fullName>
    </submittedName>
</protein>
<feature type="region of interest" description="Disordered" evidence="1">
    <location>
        <begin position="47"/>
        <end position="303"/>
    </location>
</feature>
<organism evidence="2 3">
    <name type="scientific">Capitella teleta</name>
    <name type="common">Polychaete worm</name>
    <dbReference type="NCBI Taxonomy" id="283909"/>
    <lineage>
        <taxon>Eukaryota</taxon>
        <taxon>Metazoa</taxon>
        <taxon>Spiralia</taxon>
        <taxon>Lophotrochozoa</taxon>
        <taxon>Annelida</taxon>
        <taxon>Polychaeta</taxon>
        <taxon>Sedentaria</taxon>
        <taxon>Scolecida</taxon>
        <taxon>Capitellidae</taxon>
        <taxon>Capitella</taxon>
    </lineage>
</organism>
<accession>X2AYL1</accession>
<evidence type="ECO:0000313" key="3">
    <source>
        <dbReference type="Proteomes" id="UP000014760"/>
    </source>
</evidence>
<feature type="compositionally biased region" description="Polar residues" evidence="1">
    <location>
        <begin position="233"/>
        <end position="253"/>
    </location>
</feature>
<dbReference type="EnsemblMetazoa" id="CapteT226827">
    <property type="protein sequence ID" value="CapteP226827"/>
    <property type="gene ID" value="CapteG226827"/>
</dbReference>
<feature type="compositionally biased region" description="Low complexity" evidence="1">
    <location>
        <begin position="265"/>
        <end position="277"/>
    </location>
</feature>
<sequence length="303" mass="32725">MATIRAINNAGDMSLSAGFKDIFSCCFGKPSSDGDVTGHEVLKEEDDDEAICVDDSEGHRKDYGSVRTGRLGSDVSERSQTKKSRVNKGSVRSLAKSVQKADDDDDDDSALVMDTSSQNGKGSGYNHDSSSESDDEVLRKYQQNVQHRPPSSARSDRSARSNRPRKTRAETPEQVTIEQERLTTRIPEIVPQSPDRKIVEEDKVKLVPDDEKGDRDGNSSAYSSADESRESSGQKSSRISGLPSRSNSDTQHATGVANGAFARDGVPSPGSKVSPPSTLDDTASTSIPDQDKSSTTRSKVRPL</sequence>
<evidence type="ECO:0000256" key="1">
    <source>
        <dbReference type="SAM" id="MobiDB-lite"/>
    </source>
</evidence>
<reference evidence="3" key="1">
    <citation type="submission" date="2012-12" db="EMBL/GenBank/DDBJ databases">
        <authorList>
            <person name="Hellsten U."/>
            <person name="Grimwood J."/>
            <person name="Chapman J.A."/>
            <person name="Shapiro H."/>
            <person name="Aerts A."/>
            <person name="Otillar R.P."/>
            <person name="Terry A.Y."/>
            <person name="Boore J.L."/>
            <person name="Simakov O."/>
            <person name="Marletaz F."/>
            <person name="Cho S.-J."/>
            <person name="Edsinger-Gonzales E."/>
            <person name="Havlak P."/>
            <person name="Kuo D.-H."/>
            <person name="Larsson T."/>
            <person name="Lv J."/>
            <person name="Arendt D."/>
            <person name="Savage R."/>
            <person name="Osoegawa K."/>
            <person name="de Jong P."/>
            <person name="Lindberg D.R."/>
            <person name="Seaver E.C."/>
            <person name="Weisblat D.A."/>
            <person name="Putnam N.H."/>
            <person name="Grigoriev I.V."/>
            <person name="Rokhsar D.S."/>
        </authorList>
    </citation>
    <scope>NUCLEOTIDE SEQUENCE</scope>
    <source>
        <strain evidence="3">I ESC-2004</strain>
    </source>
</reference>
<reference evidence="2" key="3">
    <citation type="submission" date="2015-06" db="UniProtKB">
        <authorList>
            <consortium name="EnsemblMetazoa"/>
        </authorList>
    </citation>
    <scope>IDENTIFICATION</scope>
</reference>